<evidence type="ECO:0000256" key="5">
    <source>
        <dbReference type="ARBA" id="ARBA00023125"/>
    </source>
</evidence>
<comment type="subcellular location">
    <subcellularLocation>
        <location evidence="1">Nucleus</location>
    </subcellularLocation>
</comment>
<gene>
    <name evidence="9" type="ORF">GOP47_0009267</name>
</gene>
<evidence type="ECO:0000256" key="1">
    <source>
        <dbReference type="ARBA" id="ARBA00004123"/>
    </source>
</evidence>
<dbReference type="OrthoDB" id="692274at2759"/>
<dbReference type="Proteomes" id="UP000886520">
    <property type="component" value="Chromosome 9"/>
</dbReference>
<dbReference type="GO" id="GO:0003677">
    <property type="term" value="F:DNA binding"/>
    <property type="evidence" value="ECO:0007669"/>
    <property type="project" value="UniProtKB-KW"/>
</dbReference>
<keyword evidence="10" id="KW-1185">Reference proteome</keyword>
<feature type="compositionally biased region" description="Low complexity" evidence="8">
    <location>
        <begin position="509"/>
        <end position="542"/>
    </location>
</feature>
<keyword evidence="7" id="KW-0539">Nucleus</keyword>
<dbReference type="PANTHER" id="PTHR31604:SF30">
    <property type="entry name" value="PROTEIN LATERAL ROOT PRIMORDIUM 1"/>
    <property type="match status" value="1"/>
</dbReference>
<dbReference type="PANTHER" id="PTHR31604">
    <property type="entry name" value="PROTEIN LATERAL ROOT PRIMORDIUM 1"/>
    <property type="match status" value="1"/>
</dbReference>
<dbReference type="GO" id="GO:0045893">
    <property type="term" value="P:positive regulation of DNA-templated transcription"/>
    <property type="evidence" value="ECO:0007669"/>
    <property type="project" value="TreeGrafter"/>
</dbReference>
<evidence type="ECO:0000256" key="6">
    <source>
        <dbReference type="ARBA" id="ARBA00023159"/>
    </source>
</evidence>
<keyword evidence="4" id="KW-0862">Zinc</keyword>
<reference evidence="9" key="1">
    <citation type="submission" date="2021-01" db="EMBL/GenBank/DDBJ databases">
        <title>Adiantum capillus-veneris genome.</title>
        <authorList>
            <person name="Fang Y."/>
            <person name="Liao Q."/>
        </authorList>
    </citation>
    <scope>NUCLEOTIDE SEQUENCE</scope>
    <source>
        <strain evidence="9">H3</strain>
        <tissue evidence="9">Leaf</tissue>
    </source>
</reference>
<organism evidence="9 10">
    <name type="scientific">Adiantum capillus-veneris</name>
    <name type="common">Maidenhair fern</name>
    <dbReference type="NCBI Taxonomy" id="13818"/>
    <lineage>
        <taxon>Eukaryota</taxon>
        <taxon>Viridiplantae</taxon>
        <taxon>Streptophyta</taxon>
        <taxon>Embryophyta</taxon>
        <taxon>Tracheophyta</taxon>
        <taxon>Polypodiopsida</taxon>
        <taxon>Polypodiidae</taxon>
        <taxon>Polypodiales</taxon>
        <taxon>Pteridineae</taxon>
        <taxon>Pteridaceae</taxon>
        <taxon>Vittarioideae</taxon>
        <taxon>Adiantum</taxon>
    </lineage>
</organism>
<keyword evidence="6" id="KW-0010">Activator</keyword>
<sequence length="662" mass="69228">MYLSAIPYTASPPQRGEQLDMCNVRANTEARVAPPDVAASGVAPDWASSSSSSLQDNTFKERLNFSSPTNFNGSSSISAAPAAAAAVPAQLSSAPPSHHTLGATAGAGASPSTSRWESRASFTANFPYQMASFQAPAASGSELPLAISGEEVARQSAGFFAAALGPFSSQRLMPGSGSATSGASREHGGLSNEPTYSSVGRDMMVRGEDFVGLYTGLSRLGGGLEGGSTTLSSTNPGLMNVGATGIARAGAKPAMVSFVGGEFRLQGMGRGMEEVEGEGMTSMQPLASNMARRGGHEGEGEATARREASWQQGDPNVHDLLQRERSAAQEQQEMEAEARGAVKEPSGLMMGGGGEHHHHQQQRAAAAAAQAHQLAMVRVNEGGERGLDQQRRLLEQQQEQHQRELMMRSQRGIVVGAVSGGGGTTACYDCGNQAKKDCPHMRCRTCCKSRGFDCATHVKSTWVPVSKRRQRLQQQGLLNPSTTASGEQQQYQESLKLARLKRARTLSLTAGGGSSSTMAGAAHHAGAGAAPSHTSTSTGTPPRSSDINSAPPAPPTHSQEGQARGGLFPPAFRTEAVFKCVRITGMMDGQDEYAYQTEVRIGGHIFKGILHDQGTEKSDLAATNIAELQLGSRNIQSSTAALMDLSGMYASGGNAMLGSAFR</sequence>
<evidence type="ECO:0000256" key="3">
    <source>
        <dbReference type="ARBA" id="ARBA00022723"/>
    </source>
</evidence>
<comment type="caution">
    <text evidence="9">The sequence shown here is derived from an EMBL/GenBank/DDBJ whole genome shotgun (WGS) entry which is preliminary data.</text>
</comment>
<keyword evidence="3" id="KW-0479">Metal-binding</keyword>
<feature type="region of interest" description="Disordered" evidence="8">
    <location>
        <begin position="291"/>
        <end position="356"/>
    </location>
</feature>
<comment type="similarity">
    <text evidence="2">Belongs to the SHI protein family.</text>
</comment>
<proteinExistence type="inferred from homology"/>
<evidence type="ECO:0000313" key="10">
    <source>
        <dbReference type="Proteomes" id="UP000886520"/>
    </source>
</evidence>
<evidence type="ECO:0000313" key="9">
    <source>
        <dbReference type="EMBL" id="KAI5075191.1"/>
    </source>
</evidence>
<dbReference type="GO" id="GO:0003700">
    <property type="term" value="F:DNA-binding transcription factor activity"/>
    <property type="evidence" value="ECO:0007669"/>
    <property type="project" value="InterPro"/>
</dbReference>
<feature type="compositionally biased region" description="Basic and acidic residues" evidence="8">
    <location>
        <begin position="316"/>
        <end position="327"/>
    </location>
</feature>
<dbReference type="InterPro" id="IPR006511">
    <property type="entry name" value="SHI_C"/>
</dbReference>
<keyword evidence="5" id="KW-0238">DNA-binding</keyword>
<evidence type="ECO:0000256" key="4">
    <source>
        <dbReference type="ARBA" id="ARBA00022833"/>
    </source>
</evidence>
<dbReference type="GO" id="GO:0005634">
    <property type="term" value="C:nucleus"/>
    <property type="evidence" value="ECO:0007669"/>
    <property type="project" value="UniProtKB-SubCell"/>
</dbReference>
<dbReference type="NCBIfam" id="TIGR01623">
    <property type="entry name" value="put_zinc_LRP1"/>
    <property type="match status" value="1"/>
</dbReference>
<protein>
    <submittedName>
        <fullName evidence="9">Uncharacterized protein</fullName>
    </submittedName>
</protein>
<evidence type="ECO:0000256" key="2">
    <source>
        <dbReference type="ARBA" id="ARBA00006911"/>
    </source>
</evidence>
<dbReference type="EMBL" id="JABFUD020000009">
    <property type="protein sequence ID" value="KAI5075191.1"/>
    <property type="molecule type" value="Genomic_DNA"/>
</dbReference>
<dbReference type="InterPro" id="IPR007818">
    <property type="entry name" value="SHI"/>
</dbReference>
<feature type="compositionally biased region" description="Low complexity" evidence="8">
    <location>
        <begin position="90"/>
        <end position="114"/>
    </location>
</feature>
<feature type="region of interest" description="Disordered" evidence="8">
    <location>
        <begin position="509"/>
        <end position="567"/>
    </location>
</feature>
<name>A0A9D4ZJD0_ADICA</name>
<dbReference type="NCBIfam" id="TIGR01624">
    <property type="entry name" value="LRP1_Cterm"/>
    <property type="match status" value="1"/>
</dbReference>
<dbReference type="AlphaFoldDB" id="A0A9D4ZJD0"/>
<feature type="region of interest" description="Disordered" evidence="8">
    <location>
        <begin position="171"/>
        <end position="198"/>
    </location>
</feature>
<feature type="region of interest" description="Disordered" evidence="8">
    <location>
        <begin position="35"/>
        <end position="54"/>
    </location>
</feature>
<feature type="compositionally biased region" description="Polar residues" evidence="8">
    <location>
        <begin position="171"/>
        <end position="183"/>
    </location>
</feature>
<evidence type="ECO:0000256" key="8">
    <source>
        <dbReference type="SAM" id="MobiDB-lite"/>
    </source>
</evidence>
<dbReference type="Pfam" id="PF05142">
    <property type="entry name" value="DUF702"/>
    <property type="match status" value="1"/>
</dbReference>
<dbReference type="InterPro" id="IPR006510">
    <property type="entry name" value="Znf_LRP1"/>
</dbReference>
<evidence type="ECO:0000256" key="7">
    <source>
        <dbReference type="ARBA" id="ARBA00023242"/>
    </source>
</evidence>
<dbReference type="GO" id="GO:0046872">
    <property type="term" value="F:metal ion binding"/>
    <property type="evidence" value="ECO:0007669"/>
    <property type="project" value="UniProtKB-KW"/>
</dbReference>
<feature type="compositionally biased region" description="Basic and acidic residues" evidence="8">
    <location>
        <begin position="294"/>
        <end position="308"/>
    </location>
</feature>
<accession>A0A9D4ZJD0</accession>
<feature type="region of interest" description="Disordered" evidence="8">
    <location>
        <begin position="90"/>
        <end position="116"/>
    </location>
</feature>